<organism evidence="4 5">
    <name type="scientific">Pacificibacter marinus</name>
    <dbReference type="NCBI Taxonomy" id="658057"/>
    <lineage>
        <taxon>Bacteria</taxon>
        <taxon>Pseudomonadati</taxon>
        <taxon>Pseudomonadota</taxon>
        <taxon>Alphaproteobacteria</taxon>
        <taxon>Rhodobacterales</taxon>
        <taxon>Roseobacteraceae</taxon>
        <taxon>Pacificibacter</taxon>
    </lineage>
</organism>
<gene>
    <name evidence="4" type="ORF">PAM7971_01994</name>
</gene>
<dbReference type="PANTHER" id="PTHR10827">
    <property type="entry name" value="RETICULOCALBIN"/>
    <property type="match status" value="1"/>
</dbReference>
<evidence type="ECO:0000256" key="1">
    <source>
        <dbReference type="SAM" id="MobiDB-lite"/>
    </source>
</evidence>
<feature type="compositionally biased region" description="Acidic residues" evidence="1">
    <location>
        <begin position="122"/>
        <end position="133"/>
    </location>
</feature>
<feature type="domain" description="EF-hand" evidence="3">
    <location>
        <begin position="107"/>
        <end position="142"/>
    </location>
</feature>
<sequence>MKRTSVISAVALIAVLGSTVAGFAHDSKGEGKGMGKSGQHERMGGDMGRDEARPDFATLDTDGDGKVTQAEMDAFKAARFAELDADGSGTVSAAEMAAHHAAKQQERMTKGTERMIAKMDADGDGELSLDEMSGEMRKTPFERMDTDGDGALSEDEMNAAGPRGHGKGEHGKGGRDKHDK</sequence>
<dbReference type="Pfam" id="PF13202">
    <property type="entry name" value="EF-hand_5"/>
    <property type="match status" value="2"/>
</dbReference>
<feature type="compositionally biased region" description="Basic and acidic residues" evidence="1">
    <location>
        <begin position="166"/>
        <end position="180"/>
    </location>
</feature>
<reference evidence="4 5" key="1">
    <citation type="submission" date="2017-03" db="EMBL/GenBank/DDBJ databases">
        <authorList>
            <person name="Afonso C.L."/>
            <person name="Miller P.J."/>
            <person name="Scott M.A."/>
            <person name="Spackman E."/>
            <person name="Goraichik I."/>
            <person name="Dimitrov K.M."/>
            <person name="Suarez D.L."/>
            <person name="Swayne D.E."/>
        </authorList>
    </citation>
    <scope>NUCLEOTIDE SEQUENCE [LARGE SCALE GENOMIC DNA]</scope>
    <source>
        <strain evidence="4 5">CECT 7971</strain>
    </source>
</reference>
<dbReference type="SUPFAM" id="SSF47473">
    <property type="entry name" value="EF-hand"/>
    <property type="match status" value="1"/>
</dbReference>
<feature type="compositionally biased region" description="Basic and acidic residues" evidence="1">
    <location>
        <begin position="25"/>
        <end position="54"/>
    </location>
</feature>
<evidence type="ECO:0000259" key="3">
    <source>
        <dbReference type="PROSITE" id="PS50222"/>
    </source>
</evidence>
<evidence type="ECO:0000313" key="4">
    <source>
        <dbReference type="EMBL" id="SLN42179.1"/>
    </source>
</evidence>
<feature type="compositionally biased region" description="Basic and acidic residues" evidence="1">
    <location>
        <begin position="134"/>
        <end position="146"/>
    </location>
</feature>
<dbReference type="Proteomes" id="UP000193307">
    <property type="component" value="Unassembled WGS sequence"/>
</dbReference>
<feature type="domain" description="EF-hand" evidence="3">
    <location>
        <begin position="71"/>
        <end position="106"/>
    </location>
</feature>
<name>A0A1Y5SJB5_9RHOB</name>
<feature type="signal peptide" evidence="2">
    <location>
        <begin position="1"/>
        <end position="24"/>
    </location>
</feature>
<dbReference type="AlphaFoldDB" id="A0A1Y5SJB5"/>
<dbReference type="PROSITE" id="PS00018">
    <property type="entry name" value="EF_HAND_1"/>
    <property type="match status" value="3"/>
</dbReference>
<dbReference type="RefSeq" id="WP_244515521.1">
    <property type="nucleotide sequence ID" value="NZ_FNZV01000004.1"/>
</dbReference>
<dbReference type="InterPro" id="IPR011992">
    <property type="entry name" value="EF-hand-dom_pair"/>
</dbReference>
<evidence type="ECO:0000313" key="5">
    <source>
        <dbReference type="Proteomes" id="UP000193307"/>
    </source>
</evidence>
<accession>A0A1Y5SJB5</accession>
<dbReference type="PANTHER" id="PTHR10827:SF86">
    <property type="entry name" value="EF-HAND DOMAIN-CONTAINING PROTEIN"/>
    <property type="match status" value="1"/>
</dbReference>
<keyword evidence="5" id="KW-1185">Reference proteome</keyword>
<feature type="region of interest" description="Disordered" evidence="1">
    <location>
        <begin position="24"/>
        <end position="64"/>
    </location>
</feature>
<dbReference type="STRING" id="658057.SAMN04488032_10483"/>
<evidence type="ECO:0000256" key="2">
    <source>
        <dbReference type="SAM" id="SignalP"/>
    </source>
</evidence>
<dbReference type="Pfam" id="PF13499">
    <property type="entry name" value="EF-hand_7"/>
    <property type="match status" value="1"/>
</dbReference>
<dbReference type="GO" id="GO:0005509">
    <property type="term" value="F:calcium ion binding"/>
    <property type="evidence" value="ECO:0007669"/>
    <property type="project" value="InterPro"/>
</dbReference>
<protein>
    <submittedName>
        <fullName evidence="4">EF hand</fullName>
    </submittedName>
</protein>
<feature type="chain" id="PRO_5010989902" evidence="2">
    <location>
        <begin position="25"/>
        <end position="180"/>
    </location>
</feature>
<dbReference type="InterPro" id="IPR018247">
    <property type="entry name" value="EF_Hand_1_Ca_BS"/>
</dbReference>
<dbReference type="PROSITE" id="PS50222">
    <property type="entry name" value="EF_HAND_2"/>
    <property type="match status" value="2"/>
</dbReference>
<dbReference type="SMART" id="SM00054">
    <property type="entry name" value="EFh"/>
    <property type="match status" value="4"/>
</dbReference>
<dbReference type="InterPro" id="IPR002048">
    <property type="entry name" value="EF_hand_dom"/>
</dbReference>
<proteinExistence type="predicted"/>
<dbReference type="Gene3D" id="1.10.238.10">
    <property type="entry name" value="EF-hand"/>
    <property type="match status" value="2"/>
</dbReference>
<keyword evidence="2" id="KW-0732">Signal</keyword>
<feature type="region of interest" description="Disordered" evidence="1">
    <location>
        <begin position="121"/>
        <end position="180"/>
    </location>
</feature>
<dbReference type="EMBL" id="FWFW01000005">
    <property type="protein sequence ID" value="SLN42179.1"/>
    <property type="molecule type" value="Genomic_DNA"/>
</dbReference>